<dbReference type="Proteomes" id="UP000309893">
    <property type="component" value="Unassembled WGS sequence"/>
</dbReference>
<dbReference type="EMBL" id="SRYO01000019">
    <property type="protein sequence ID" value="TGY32512.1"/>
    <property type="molecule type" value="Genomic_DNA"/>
</dbReference>
<proteinExistence type="predicted"/>
<evidence type="ECO:0000256" key="1">
    <source>
        <dbReference type="SAM" id="MobiDB-lite"/>
    </source>
</evidence>
<protein>
    <submittedName>
        <fullName evidence="2">Uncharacterized protein</fullName>
    </submittedName>
</protein>
<name>A0A4S2CVM8_9MICO</name>
<organism evidence="2 3">
    <name type="scientific">Microbacterium laevaniformans</name>
    <dbReference type="NCBI Taxonomy" id="36807"/>
    <lineage>
        <taxon>Bacteria</taxon>
        <taxon>Bacillati</taxon>
        <taxon>Actinomycetota</taxon>
        <taxon>Actinomycetes</taxon>
        <taxon>Micrococcales</taxon>
        <taxon>Microbacteriaceae</taxon>
        <taxon>Microbacterium</taxon>
    </lineage>
</organism>
<comment type="caution">
    <text evidence="2">The sequence shown here is derived from an EMBL/GenBank/DDBJ whole genome shotgun (WGS) entry which is preliminary data.</text>
</comment>
<reference evidence="2 3" key="1">
    <citation type="submission" date="2019-04" db="EMBL/GenBank/DDBJ databases">
        <title>Microbes associate with the intestines of laboratory mice.</title>
        <authorList>
            <person name="Navarre W."/>
            <person name="Wong E."/>
            <person name="Huang K."/>
            <person name="Tropini C."/>
            <person name="Ng K."/>
            <person name="Yu B."/>
        </authorList>
    </citation>
    <scope>NUCLEOTIDE SEQUENCE [LARGE SCALE GENOMIC DNA]</scope>
    <source>
        <strain evidence="2 3">NM46_B2-13</strain>
    </source>
</reference>
<evidence type="ECO:0000313" key="2">
    <source>
        <dbReference type="EMBL" id="TGY32512.1"/>
    </source>
</evidence>
<dbReference type="AlphaFoldDB" id="A0A4S2CVM8"/>
<dbReference type="RefSeq" id="WP_043341843.1">
    <property type="nucleotide sequence ID" value="NZ_CP158846.1"/>
</dbReference>
<evidence type="ECO:0000313" key="3">
    <source>
        <dbReference type="Proteomes" id="UP000309893"/>
    </source>
</evidence>
<sequence length="135" mass="15289">MTVEGKECVVSADSGREDKPWSAPHLAPLFIELTADETAPVWARRAVTFLHRYAREHGQSPTFREVFPELASHDLSAAEHQAAWTSSSPRYLTMVHWQRCGWIRFRREPRTLRSGPAAGELFIPSPAPKARPRQS</sequence>
<gene>
    <name evidence="2" type="ORF">E5344_15075</name>
</gene>
<accession>A0A4S2CVM8</accession>
<dbReference type="OrthoDB" id="5069915at2"/>
<feature type="region of interest" description="Disordered" evidence="1">
    <location>
        <begin position="116"/>
        <end position="135"/>
    </location>
</feature>